<accession>X0SX83</accession>
<feature type="compositionally biased region" description="Basic and acidic residues" evidence="1">
    <location>
        <begin position="286"/>
        <end position="308"/>
    </location>
</feature>
<feature type="region of interest" description="Disordered" evidence="1">
    <location>
        <begin position="64"/>
        <end position="88"/>
    </location>
</feature>
<sequence length="500" mass="54636">AALRYEPDVSEIKNALEQVGSNEKVPVDLGLSPDTENALSEFAEEEEVSVEGDEIIVAGAEVEESVEAEAEEDTESAVEIETDEEQAVEEAEIEELIEDTTEETTEEAIVEEISDEGVTDLAELIGSDETLEETSEETAPEEPVQPLEQEEETAGAVQAEEETAETEEAEEEKAEAEEIGEEVSAEEELPVTADSLEESIAAEEEEAEDISFLTEEEEVTSEEGAETVGLTEEENLEVEEETADENFSDLTGLIGVEETAEKSSEEDLSHLVGQVDEDMTAEDVEETWKSAGEKPPEYSEMAEEKESAEPESSEQEVTEAGVLEIDDTGDYDISKLADDITSGEGDEPVLSEEERAELLSLEETPPEKEIELKFDENEVVQAEETEDSAETSIEDIYGNLSKDEIDVLSVADTEPDHEENNLKAETKEGIDYSDILQAQEDTIESENIVEEIHGKSGEQEGEFDILSDFDAASYPAAEAEKAEDASIEAEALTAEEPEEP</sequence>
<feature type="region of interest" description="Disordered" evidence="1">
    <location>
        <begin position="476"/>
        <end position="500"/>
    </location>
</feature>
<feature type="non-terminal residue" evidence="2">
    <location>
        <position position="1"/>
    </location>
</feature>
<protein>
    <submittedName>
        <fullName evidence="2">Uncharacterized protein</fullName>
    </submittedName>
</protein>
<feature type="compositionally biased region" description="Acidic residues" evidence="1">
    <location>
        <begin position="148"/>
        <end position="247"/>
    </location>
</feature>
<dbReference type="AlphaFoldDB" id="X0SX83"/>
<feature type="compositionally biased region" description="Acidic residues" evidence="1">
    <location>
        <begin position="275"/>
        <end position="285"/>
    </location>
</feature>
<comment type="caution">
    <text evidence="2">The sequence shown here is derived from an EMBL/GenBank/DDBJ whole genome shotgun (WGS) entry which is preliminary data.</text>
</comment>
<organism evidence="2">
    <name type="scientific">marine sediment metagenome</name>
    <dbReference type="NCBI Taxonomy" id="412755"/>
    <lineage>
        <taxon>unclassified sequences</taxon>
        <taxon>metagenomes</taxon>
        <taxon>ecological metagenomes</taxon>
    </lineage>
</organism>
<dbReference type="EMBL" id="BARS01002493">
    <property type="protein sequence ID" value="GAF85589.1"/>
    <property type="molecule type" value="Genomic_DNA"/>
</dbReference>
<proteinExistence type="predicted"/>
<feature type="compositionally biased region" description="Basic and acidic residues" evidence="1">
    <location>
        <begin position="259"/>
        <end position="269"/>
    </location>
</feature>
<evidence type="ECO:0000313" key="2">
    <source>
        <dbReference type="EMBL" id="GAF85589.1"/>
    </source>
</evidence>
<name>X0SX83_9ZZZZ</name>
<reference evidence="2" key="1">
    <citation type="journal article" date="2014" name="Front. Microbiol.">
        <title>High frequency of phylogenetically diverse reductive dehalogenase-homologous genes in deep subseafloor sedimentary metagenomes.</title>
        <authorList>
            <person name="Kawai M."/>
            <person name="Futagami T."/>
            <person name="Toyoda A."/>
            <person name="Takaki Y."/>
            <person name="Nishi S."/>
            <person name="Hori S."/>
            <person name="Arai W."/>
            <person name="Tsubouchi T."/>
            <person name="Morono Y."/>
            <person name="Uchiyama I."/>
            <person name="Ito T."/>
            <person name="Fujiyama A."/>
            <person name="Inagaki F."/>
            <person name="Takami H."/>
        </authorList>
    </citation>
    <scope>NUCLEOTIDE SEQUENCE</scope>
    <source>
        <strain evidence="2">Expedition CK06-06</strain>
    </source>
</reference>
<feature type="non-terminal residue" evidence="2">
    <location>
        <position position="500"/>
    </location>
</feature>
<gene>
    <name evidence="2" type="ORF">S01H1_04756</name>
</gene>
<feature type="compositionally biased region" description="Acidic residues" evidence="1">
    <location>
        <begin position="129"/>
        <end position="140"/>
    </location>
</feature>
<evidence type="ECO:0000256" key="1">
    <source>
        <dbReference type="SAM" id="MobiDB-lite"/>
    </source>
</evidence>
<feature type="region of interest" description="Disordered" evidence="1">
    <location>
        <begin position="126"/>
        <end position="367"/>
    </location>
</feature>